<feature type="region of interest" description="Disordered" evidence="1">
    <location>
        <begin position="71"/>
        <end position="95"/>
    </location>
</feature>
<dbReference type="AlphaFoldDB" id="A0A319DAN7"/>
<accession>A0A319DAN7</accession>
<protein>
    <submittedName>
        <fullName evidence="3">Uncharacterized protein</fullName>
    </submittedName>
</protein>
<evidence type="ECO:0000313" key="3">
    <source>
        <dbReference type="EMBL" id="PYH91427.1"/>
    </source>
</evidence>
<evidence type="ECO:0000256" key="1">
    <source>
        <dbReference type="SAM" id="MobiDB-lite"/>
    </source>
</evidence>
<dbReference type="EMBL" id="KZ825946">
    <property type="protein sequence ID" value="PYH91427.1"/>
    <property type="molecule type" value="Genomic_DNA"/>
</dbReference>
<dbReference type="Proteomes" id="UP000247810">
    <property type="component" value="Unassembled WGS sequence"/>
</dbReference>
<name>A0A319DAN7_9EURO</name>
<dbReference type="VEuPathDB" id="FungiDB:BO71DRAFT_401430"/>
<keyword evidence="2" id="KW-0812">Transmembrane</keyword>
<feature type="transmembrane region" description="Helical" evidence="2">
    <location>
        <begin position="47"/>
        <end position="67"/>
    </location>
</feature>
<evidence type="ECO:0000313" key="4">
    <source>
        <dbReference type="Proteomes" id="UP000247810"/>
    </source>
</evidence>
<sequence>MCVVFAFDVVSDPPEQAIDFASGPLQIHPVRVLVRLAQHCLTRSNTFFSFLSTLLILLIRPNILLIPQKRRNASRDKANNIAPLTAPKSKFASTP</sequence>
<keyword evidence="2" id="KW-1133">Transmembrane helix</keyword>
<proteinExistence type="predicted"/>
<gene>
    <name evidence="3" type="ORF">BO71DRAFT_401430</name>
</gene>
<reference evidence="3 4" key="1">
    <citation type="submission" date="2018-02" db="EMBL/GenBank/DDBJ databases">
        <title>The genomes of Aspergillus section Nigri reveals drivers in fungal speciation.</title>
        <authorList>
            <consortium name="DOE Joint Genome Institute"/>
            <person name="Vesth T.C."/>
            <person name="Nybo J."/>
            <person name="Theobald S."/>
            <person name="Brandl J."/>
            <person name="Frisvad J.C."/>
            <person name="Nielsen K.F."/>
            <person name="Lyhne E.K."/>
            <person name="Kogle M.E."/>
            <person name="Kuo A."/>
            <person name="Riley R."/>
            <person name="Clum A."/>
            <person name="Nolan M."/>
            <person name="Lipzen A."/>
            <person name="Salamov A."/>
            <person name="Henrissat B."/>
            <person name="Wiebenga A."/>
            <person name="De vries R.P."/>
            <person name="Grigoriev I.V."/>
            <person name="Mortensen U.H."/>
            <person name="Andersen M.R."/>
            <person name="Baker S.E."/>
        </authorList>
    </citation>
    <scope>NUCLEOTIDE SEQUENCE [LARGE SCALE GENOMIC DNA]</scope>
    <source>
        <strain evidence="3 4">CBS 707.79</strain>
    </source>
</reference>
<keyword evidence="4" id="KW-1185">Reference proteome</keyword>
<keyword evidence="2" id="KW-0472">Membrane</keyword>
<organism evidence="3 4">
    <name type="scientific">Aspergillus ellipticus CBS 707.79</name>
    <dbReference type="NCBI Taxonomy" id="1448320"/>
    <lineage>
        <taxon>Eukaryota</taxon>
        <taxon>Fungi</taxon>
        <taxon>Dikarya</taxon>
        <taxon>Ascomycota</taxon>
        <taxon>Pezizomycotina</taxon>
        <taxon>Eurotiomycetes</taxon>
        <taxon>Eurotiomycetidae</taxon>
        <taxon>Eurotiales</taxon>
        <taxon>Aspergillaceae</taxon>
        <taxon>Aspergillus</taxon>
        <taxon>Aspergillus subgen. Circumdati</taxon>
    </lineage>
</organism>
<evidence type="ECO:0000256" key="2">
    <source>
        <dbReference type="SAM" id="Phobius"/>
    </source>
</evidence>